<reference evidence="3" key="1">
    <citation type="journal article" date="2014" name="Int. J. Syst. Evol. Microbiol.">
        <title>Complete genome sequence of Corynebacterium casei LMG S-19264T (=DSM 44701T), isolated from a smear-ripened cheese.</title>
        <authorList>
            <consortium name="US DOE Joint Genome Institute (JGI-PGF)"/>
            <person name="Walter F."/>
            <person name="Albersmeier A."/>
            <person name="Kalinowski J."/>
            <person name="Ruckert C."/>
        </authorList>
    </citation>
    <scope>NUCLEOTIDE SEQUENCE</scope>
    <source>
        <strain evidence="3">JCM 17820</strain>
    </source>
</reference>
<evidence type="ECO:0000256" key="1">
    <source>
        <dbReference type="SAM" id="MobiDB-lite"/>
    </source>
</evidence>
<keyword evidence="4" id="KW-1185">Reference proteome</keyword>
<dbReference type="PROSITE" id="PS00028">
    <property type="entry name" value="ZINC_FINGER_C2H2_1"/>
    <property type="match status" value="1"/>
</dbReference>
<evidence type="ECO:0000313" key="4">
    <source>
        <dbReference type="Proteomes" id="UP000605784"/>
    </source>
</evidence>
<accession>A0A830GT87</accession>
<proteinExistence type="predicted"/>
<comment type="caution">
    <text evidence="3">The sequence shown here is derived from an EMBL/GenBank/DDBJ whole genome shotgun (WGS) entry which is preliminary data.</text>
</comment>
<dbReference type="RefSeq" id="WP_189002062.1">
    <property type="nucleotide sequence ID" value="NZ_BMOU01000008.1"/>
</dbReference>
<dbReference type="InterPro" id="IPR011017">
    <property type="entry name" value="TRASH_dom"/>
</dbReference>
<dbReference type="InterPro" id="IPR013087">
    <property type="entry name" value="Znf_C2H2_type"/>
</dbReference>
<dbReference type="EMBL" id="BMOU01000008">
    <property type="protein sequence ID" value="GGO03628.1"/>
    <property type="molecule type" value="Genomic_DNA"/>
</dbReference>
<feature type="region of interest" description="Disordered" evidence="1">
    <location>
        <begin position="395"/>
        <end position="428"/>
    </location>
</feature>
<protein>
    <recommendedName>
        <fullName evidence="2">C2H2-type domain-containing protein</fullName>
    </recommendedName>
</protein>
<dbReference type="Proteomes" id="UP000605784">
    <property type="component" value="Unassembled WGS sequence"/>
</dbReference>
<feature type="compositionally biased region" description="Acidic residues" evidence="1">
    <location>
        <begin position="396"/>
        <end position="411"/>
    </location>
</feature>
<sequence length="428" mass="49431">MSDDGHQCPTCDRSFDSEIAVKIHHSKAHDESIATIQKTCQECGVEFAVKGNSKDQQYCSVECAGEARSERVTHTCEVCAETFETVPSDADGRRFCSRDCRREAFNETMACEQCGDEFEVHQNRADERRFCSRECDFEFHRVEIECGHCEDTFVVTRSEADSRLYCSEECHAAAVTNTDVEGTCRHCGETFVGREDQQWCSQNCYVEDARERVTLTCETCGVEYEKPPNKAERSRYCSWECKTRGQRNYIVKDCEYCGEQFQTASYNDNRFCSADCWTAHMAAEADAVARRECKGCGVKFQPPRSHRDQEFCTSDCWHEYMRRDESRPGSVSALLVELYDERDLNHQQTYKRVNVALQHGDYDVRYLTKDDVRERLRDLGVWHEQSLHYYSALEAAESEQDGRDEEEDGAGDDSWREYYSTEEVPSDD</sequence>
<feature type="domain" description="C2H2-type" evidence="2">
    <location>
        <begin position="8"/>
        <end position="29"/>
    </location>
</feature>
<dbReference type="AlphaFoldDB" id="A0A830GT87"/>
<dbReference type="SMART" id="SM00746">
    <property type="entry name" value="TRASH"/>
    <property type="match status" value="5"/>
</dbReference>
<reference evidence="3" key="2">
    <citation type="submission" date="2020-09" db="EMBL/GenBank/DDBJ databases">
        <authorList>
            <person name="Sun Q."/>
            <person name="Ohkuma M."/>
        </authorList>
    </citation>
    <scope>NUCLEOTIDE SEQUENCE</scope>
    <source>
        <strain evidence="3">JCM 17820</strain>
    </source>
</reference>
<evidence type="ECO:0000259" key="2">
    <source>
        <dbReference type="PROSITE" id="PS00028"/>
    </source>
</evidence>
<organism evidence="3 4">
    <name type="scientific">Haloarcula pellucida</name>
    <dbReference type="NCBI Taxonomy" id="1427151"/>
    <lineage>
        <taxon>Archaea</taxon>
        <taxon>Methanobacteriati</taxon>
        <taxon>Methanobacteriota</taxon>
        <taxon>Stenosarchaea group</taxon>
        <taxon>Halobacteria</taxon>
        <taxon>Halobacteriales</taxon>
        <taxon>Haloarculaceae</taxon>
        <taxon>Haloarcula</taxon>
    </lineage>
</organism>
<evidence type="ECO:0000313" key="3">
    <source>
        <dbReference type="EMBL" id="GGO03628.1"/>
    </source>
</evidence>
<gene>
    <name evidence="3" type="ORF">GCM10009030_39500</name>
</gene>
<name>A0A830GT87_9EURY</name>